<feature type="transmembrane region" description="Helical" evidence="12">
    <location>
        <begin position="55"/>
        <end position="78"/>
    </location>
</feature>
<organism evidence="13 14">
    <name type="scientific">Thiosulfativibrio zosterae</name>
    <dbReference type="NCBI Taxonomy" id="2675053"/>
    <lineage>
        <taxon>Bacteria</taxon>
        <taxon>Pseudomonadati</taxon>
        <taxon>Pseudomonadota</taxon>
        <taxon>Gammaproteobacteria</taxon>
        <taxon>Thiotrichales</taxon>
        <taxon>Piscirickettsiaceae</taxon>
        <taxon>Thiosulfativibrio</taxon>
    </lineage>
</organism>
<name>A0A6F8PME1_9GAMM</name>
<evidence type="ECO:0000256" key="8">
    <source>
        <dbReference type="ARBA" id="ARBA00022519"/>
    </source>
</evidence>
<dbReference type="NCBIfam" id="NF033619">
    <property type="entry name" value="perm_MlaE_1"/>
    <property type="match status" value="1"/>
</dbReference>
<comment type="subcellular location">
    <subcellularLocation>
        <location evidence="2 12">Cell inner membrane</location>
        <topology evidence="2 12">Multi-pass membrane protein</topology>
    </subcellularLocation>
</comment>
<evidence type="ECO:0000256" key="12">
    <source>
        <dbReference type="RuleBase" id="RU362044"/>
    </source>
</evidence>
<comment type="function">
    <text evidence="1">Part of the ABC transporter complex MlaFEDB, which is involved in a phospholipid transport pathway that maintains lipid asymmetry in the outer membrane by retrograde trafficking of phospholipids from the outer membrane to the inner membrane. Probably responsible for the translocation of the substrate across the membrane.</text>
</comment>
<feature type="transmembrane region" description="Helical" evidence="12">
    <location>
        <begin position="251"/>
        <end position="270"/>
    </location>
</feature>
<dbReference type="EMBL" id="AP021888">
    <property type="protein sequence ID" value="BBP43214.1"/>
    <property type="molecule type" value="Genomic_DNA"/>
</dbReference>
<evidence type="ECO:0000256" key="4">
    <source>
        <dbReference type="ARBA" id="ARBA00011380"/>
    </source>
</evidence>
<proteinExistence type="inferred from homology"/>
<protein>
    <recommendedName>
        <fullName evidence="5">Intermembrane phospholipid transport system permease protein MlaE</fullName>
    </recommendedName>
</protein>
<dbReference type="NCBIfam" id="TIGR00056">
    <property type="entry name" value="MlaE family lipid ABC transporter permease subunit"/>
    <property type="match status" value="1"/>
</dbReference>
<feature type="transmembrane region" description="Helical" evidence="12">
    <location>
        <begin position="211"/>
        <end position="231"/>
    </location>
</feature>
<keyword evidence="9 12" id="KW-0812">Transmembrane</keyword>
<dbReference type="PANTHER" id="PTHR30188">
    <property type="entry name" value="ABC TRANSPORTER PERMEASE PROTEIN-RELATED"/>
    <property type="match status" value="1"/>
</dbReference>
<evidence type="ECO:0000256" key="6">
    <source>
        <dbReference type="ARBA" id="ARBA00022448"/>
    </source>
</evidence>
<dbReference type="GO" id="GO:0043190">
    <property type="term" value="C:ATP-binding cassette (ABC) transporter complex"/>
    <property type="evidence" value="ECO:0007669"/>
    <property type="project" value="InterPro"/>
</dbReference>
<evidence type="ECO:0000256" key="9">
    <source>
        <dbReference type="ARBA" id="ARBA00022692"/>
    </source>
</evidence>
<dbReference type="InterPro" id="IPR030802">
    <property type="entry name" value="Permease_MalE"/>
</dbReference>
<comment type="similarity">
    <text evidence="3 12">Belongs to the MlaE permease family.</text>
</comment>
<sequence length="271" mass="28627">MSSTPKTNQVSSGWVNGLAYLGSGFIGFLSSLGRAAIFILSLLPAMPSALWRFELLIKQVYFAGVLSLPIILTAGLFVGMVLTLQGYNVLVDYNSAEAVGAMTALSLLRELGPVVAALLFAGRAGSAMTAEIGLMKSTEQLSALEMMAVDPNKFVFAPRFLATVIALPLLSLLFIAMGILGGYLVGVGWLGVDEGAFWSQMTSHVDWQEDAVNGIIKSIAFAFLVAIIALYQGYDAMPTSEGVSGATTRTVVHASLGVLGLDFILTALMFN</sequence>
<evidence type="ECO:0000256" key="11">
    <source>
        <dbReference type="ARBA" id="ARBA00023136"/>
    </source>
</evidence>
<feature type="transmembrane region" description="Helical" evidence="12">
    <location>
        <begin position="98"/>
        <end position="121"/>
    </location>
</feature>
<feature type="transmembrane region" description="Helical" evidence="12">
    <location>
        <begin position="160"/>
        <end position="191"/>
    </location>
</feature>
<evidence type="ECO:0000256" key="10">
    <source>
        <dbReference type="ARBA" id="ARBA00022989"/>
    </source>
</evidence>
<dbReference type="Pfam" id="PF02405">
    <property type="entry name" value="MlaE"/>
    <property type="match status" value="1"/>
</dbReference>
<evidence type="ECO:0000256" key="3">
    <source>
        <dbReference type="ARBA" id="ARBA00007556"/>
    </source>
</evidence>
<feature type="transmembrane region" description="Helical" evidence="12">
    <location>
        <begin position="20"/>
        <end position="43"/>
    </location>
</feature>
<evidence type="ECO:0000256" key="5">
    <source>
        <dbReference type="ARBA" id="ARBA00020857"/>
    </source>
</evidence>
<keyword evidence="6" id="KW-0813">Transport</keyword>
<reference evidence="14" key="1">
    <citation type="submission" date="2019-11" db="EMBL/GenBank/DDBJ databases">
        <title>Isolation and characterization of two novel species in the genus Thiomicrorhabdus.</title>
        <authorList>
            <person name="Mochizuki J."/>
            <person name="Kojima H."/>
            <person name="Fukui M."/>
        </authorList>
    </citation>
    <scope>NUCLEOTIDE SEQUENCE [LARGE SCALE GENOMIC DNA]</scope>
    <source>
        <strain evidence="14">AkT22</strain>
    </source>
</reference>
<dbReference type="PANTHER" id="PTHR30188:SF4">
    <property type="entry name" value="PROTEIN TRIGALACTOSYLDIACYLGLYCEROL 1, CHLOROPLASTIC"/>
    <property type="match status" value="1"/>
</dbReference>
<evidence type="ECO:0000313" key="13">
    <source>
        <dbReference type="EMBL" id="BBP43214.1"/>
    </source>
</evidence>
<dbReference type="InterPro" id="IPR053408">
    <property type="entry name" value="MlaE_Permease"/>
</dbReference>
<dbReference type="KEGG" id="tzo:THMIRHAT_09600"/>
<dbReference type="RefSeq" id="WP_173291037.1">
    <property type="nucleotide sequence ID" value="NZ_AP021888.1"/>
</dbReference>
<evidence type="ECO:0000256" key="1">
    <source>
        <dbReference type="ARBA" id="ARBA00002460"/>
    </source>
</evidence>
<dbReference type="Proteomes" id="UP000501466">
    <property type="component" value="Chromosome"/>
</dbReference>
<comment type="subunit">
    <text evidence="4">The complex is composed of two ATP-binding proteins (MlaF), two transmembrane proteins (MlaE), two cytoplasmic solute-binding proteins (MlaB) and six periplasmic solute-binding proteins (MlaD).</text>
</comment>
<dbReference type="AlphaFoldDB" id="A0A6F8PME1"/>
<keyword evidence="14" id="KW-1185">Reference proteome</keyword>
<keyword evidence="10 12" id="KW-1133">Transmembrane helix</keyword>
<evidence type="ECO:0000256" key="7">
    <source>
        <dbReference type="ARBA" id="ARBA00022475"/>
    </source>
</evidence>
<keyword evidence="8 12" id="KW-0997">Cell inner membrane</keyword>
<accession>A0A6F8PME1</accession>
<evidence type="ECO:0000256" key="2">
    <source>
        <dbReference type="ARBA" id="ARBA00004429"/>
    </source>
</evidence>
<gene>
    <name evidence="13" type="ORF">THMIRHAT_09600</name>
</gene>
<keyword evidence="7" id="KW-1003">Cell membrane</keyword>
<dbReference type="InterPro" id="IPR003453">
    <property type="entry name" value="ABC_MlaE_roteobac"/>
</dbReference>
<dbReference type="GO" id="GO:0005548">
    <property type="term" value="F:phospholipid transporter activity"/>
    <property type="evidence" value="ECO:0007669"/>
    <property type="project" value="TreeGrafter"/>
</dbReference>
<keyword evidence="11 12" id="KW-0472">Membrane</keyword>
<evidence type="ECO:0000313" key="14">
    <source>
        <dbReference type="Proteomes" id="UP000501466"/>
    </source>
</evidence>